<keyword evidence="5 8" id="KW-0812">Transmembrane</keyword>
<accession>A0A4Q2JWA0</accession>
<keyword evidence="10" id="KW-1185">Reference proteome</keyword>
<organism evidence="9 10">
    <name type="scientific">Agromyces binzhouensis</name>
    <dbReference type="NCBI Taxonomy" id="1817495"/>
    <lineage>
        <taxon>Bacteria</taxon>
        <taxon>Bacillati</taxon>
        <taxon>Actinomycetota</taxon>
        <taxon>Actinomycetes</taxon>
        <taxon>Micrococcales</taxon>
        <taxon>Microbacteriaceae</taxon>
        <taxon>Agromyces</taxon>
    </lineage>
</organism>
<feature type="transmembrane region" description="Helical" evidence="8">
    <location>
        <begin position="271"/>
        <end position="288"/>
    </location>
</feature>
<name>A0A4Q2JWA0_9MICO</name>
<reference evidence="9 10" key="1">
    <citation type="submission" date="2019-01" db="EMBL/GenBank/DDBJ databases">
        <authorList>
            <person name="Li J."/>
        </authorList>
    </citation>
    <scope>NUCLEOTIDE SEQUENCE [LARGE SCALE GENOMIC DNA]</scope>
    <source>
        <strain evidence="9 10">CGMCC 4.7180</strain>
    </source>
</reference>
<comment type="caution">
    <text evidence="9">The sequence shown here is derived from an EMBL/GenBank/DDBJ whole genome shotgun (WGS) entry which is preliminary data.</text>
</comment>
<dbReference type="Proteomes" id="UP000292881">
    <property type="component" value="Unassembled WGS sequence"/>
</dbReference>
<dbReference type="CDD" id="cd06579">
    <property type="entry name" value="TM_PBP1_transp_AraH_like"/>
    <property type="match status" value="1"/>
</dbReference>
<dbReference type="InterPro" id="IPR001851">
    <property type="entry name" value="ABC_transp_permease"/>
</dbReference>
<keyword evidence="2" id="KW-0813">Transport</keyword>
<evidence type="ECO:0000256" key="8">
    <source>
        <dbReference type="SAM" id="Phobius"/>
    </source>
</evidence>
<keyword evidence="4" id="KW-0997">Cell inner membrane</keyword>
<keyword evidence="7 8" id="KW-0472">Membrane</keyword>
<comment type="subcellular location">
    <subcellularLocation>
        <location evidence="1">Cell membrane</location>
        <topology evidence="1">Multi-pass membrane protein</topology>
    </subcellularLocation>
</comment>
<dbReference type="GO" id="GO:0022857">
    <property type="term" value="F:transmembrane transporter activity"/>
    <property type="evidence" value="ECO:0007669"/>
    <property type="project" value="InterPro"/>
</dbReference>
<sequence length="362" mass="36649">MAPGPGGAAVMTSTEQRAGVAGRPEILDRPSLARVVWSWSGTRALVAVVALFAISPLIAAGSVGPTAIVSMLPFAALTAIVAVGQTLVIQQGGLDLSIPGAVTLGALIVAKFGGEADWGLQTAIVVAIVGTSLFGLLSGIVVAVFGLPPLVVTIAVNALMVGAVQAISSGFGAQTTPELSGFALSRVWGIPVLVFFAVGIVLVTHLVLKGTRLGRRFELVGENPRSAYNIGVATRGYRIAAYWLATALAAAGGVLLAGLLRSPTLTAGDDYLLASIAAVVLGGTALTGGRGSVVGTALGALFLAQLSQLVQTFTQATAVQNIVQALIIGVGIVVQLQLGGNTARLRSLVRRDKSRPPAPTTR</sequence>
<dbReference type="OrthoDB" id="9808136at2"/>
<dbReference type="PANTHER" id="PTHR32196">
    <property type="entry name" value="ABC TRANSPORTER PERMEASE PROTEIN YPHD-RELATED-RELATED"/>
    <property type="match status" value="1"/>
</dbReference>
<evidence type="ECO:0000256" key="5">
    <source>
        <dbReference type="ARBA" id="ARBA00022692"/>
    </source>
</evidence>
<proteinExistence type="predicted"/>
<feature type="transmembrane region" description="Helical" evidence="8">
    <location>
        <begin position="239"/>
        <end position="259"/>
    </location>
</feature>
<gene>
    <name evidence="9" type="ORF">ESO86_01300</name>
</gene>
<feature type="transmembrane region" description="Helical" evidence="8">
    <location>
        <begin position="150"/>
        <end position="168"/>
    </location>
</feature>
<feature type="transmembrane region" description="Helical" evidence="8">
    <location>
        <begin position="188"/>
        <end position="208"/>
    </location>
</feature>
<keyword evidence="3" id="KW-1003">Cell membrane</keyword>
<evidence type="ECO:0000256" key="1">
    <source>
        <dbReference type="ARBA" id="ARBA00004651"/>
    </source>
</evidence>
<evidence type="ECO:0000256" key="4">
    <source>
        <dbReference type="ARBA" id="ARBA00022519"/>
    </source>
</evidence>
<evidence type="ECO:0000256" key="7">
    <source>
        <dbReference type="ARBA" id="ARBA00023136"/>
    </source>
</evidence>
<evidence type="ECO:0000256" key="2">
    <source>
        <dbReference type="ARBA" id="ARBA00022448"/>
    </source>
</evidence>
<evidence type="ECO:0000313" key="10">
    <source>
        <dbReference type="Proteomes" id="UP000292881"/>
    </source>
</evidence>
<evidence type="ECO:0000256" key="3">
    <source>
        <dbReference type="ARBA" id="ARBA00022475"/>
    </source>
</evidence>
<evidence type="ECO:0000256" key="6">
    <source>
        <dbReference type="ARBA" id="ARBA00022989"/>
    </source>
</evidence>
<dbReference type="AlphaFoldDB" id="A0A4Q2JWA0"/>
<feature type="transmembrane region" description="Helical" evidence="8">
    <location>
        <begin position="44"/>
        <end position="61"/>
    </location>
</feature>
<dbReference type="PANTHER" id="PTHR32196:SF21">
    <property type="entry name" value="ABC TRANSPORTER PERMEASE PROTEIN YPHD-RELATED"/>
    <property type="match status" value="1"/>
</dbReference>
<feature type="transmembrane region" description="Helical" evidence="8">
    <location>
        <begin position="67"/>
        <end position="89"/>
    </location>
</feature>
<keyword evidence="6 8" id="KW-1133">Transmembrane helix</keyword>
<evidence type="ECO:0000313" key="9">
    <source>
        <dbReference type="EMBL" id="RXZ51684.1"/>
    </source>
</evidence>
<protein>
    <submittedName>
        <fullName evidence="9">ABC transporter permease</fullName>
    </submittedName>
</protein>
<feature type="transmembrane region" description="Helical" evidence="8">
    <location>
        <begin position="120"/>
        <end position="143"/>
    </location>
</feature>
<dbReference type="Pfam" id="PF02653">
    <property type="entry name" value="BPD_transp_2"/>
    <property type="match status" value="1"/>
</dbReference>
<feature type="transmembrane region" description="Helical" evidence="8">
    <location>
        <begin position="96"/>
        <end position="114"/>
    </location>
</feature>
<dbReference type="EMBL" id="SDPL01000008">
    <property type="protein sequence ID" value="RXZ51684.1"/>
    <property type="molecule type" value="Genomic_DNA"/>
</dbReference>
<dbReference type="GO" id="GO:0005886">
    <property type="term" value="C:plasma membrane"/>
    <property type="evidence" value="ECO:0007669"/>
    <property type="project" value="UniProtKB-SubCell"/>
</dbReference>